<evidence type="ECO:0000313" key="5">
    <source>
        <dbReference type="EMBL" id="TPX34498.1"/>
    </source>
</evidence>
<comment type="subcellular location">
    <subcellularLocation>
        <location evidence="1">Nucleus</location>
    </subcellularLocation>
</comment>
<evidence type="ECO:0000256" key="3">
    <source>
        <dbReference type="SAM" id="MobiDB-lite"/>
    </source>
</evidence>
<sequence>MSKFVTEASLEAAKAERVKLGLPEPTAPQNYDPRTLYERLQEQKTKKDDEFQEMTRFSNLIKRLDEDEVDFLLQSNIENSNTKRQIHDQDKEELEKFRQEAGSGPLEETIPVASVVREIASVVGIQPSASSTGSVKGRVIQQHKKQSLEGVVRKRKGIETGDESADKKSEEPAAKKKAIATSAAQKPPVAKGLSLLGAYDSDDEDS</sequence>
<evidence type="ECO:0000256" key="1">
    <source>
        <dbReference type="ARBA" id="ARBA00004123"/>
    </source>
</evidence>
<feature type="compositionally biased region" description="Basic and acidic residues" evidence="3">
    <location>
        <begin position="85"/>
        <end position="99"/>
    </location>
</feature>
<keyword evidence="2" id="KW-0539">Nucleus</keyword>
<name>A0A507C543_9FUNG</name>
<comment type="caution">
    <text evidence="5">The sequence shown here is derived from an EMBL/GenBank/DDBJ whole genome shotgun (WGS) entry which is preliminary data.</text>
</comment>
<dbReference type="PANTHER" id="PTHR13495:SF0">
    <property type="entry name" value="PSME3-INTERACTING PROTEIN"/>
    <property type="match status" value="1"/>
</dbReference>
<evidence type="ECO:0000313" key="6">
    <source>
        <dbReference type="Proteomes" id="UP000319731"/>
    </source>
</evidence>
<dbReference type="AlphaFoldDB" id="A0A507C543"/>
<dbReference type="EMBL" id="QEAO01000013">
    <property type="protein sequence ID" value="TPX34498.1"/>
    <property type="molecule type" value="Genomic_DNA"/>
</dbReference>
<dbReference type="GO" id="GO:0005634">
    <property type="term" value="C:nucleus"/>
    <property type="evidence" value="ECO:0007669"/>
    <property type="project" value="UniProtKB-SubCell"/>
</dbReference>
<keyword evidence="6" id="KW-1185">Reference proteome</keyword>
<gene>
    <name evidence="5" type="ORF">SmJEL517_g02786</name>
</gene>
<evidence type="ECO:0000259" key="4">
    <source>
        <dbReference type="Pfam" id="PF10187"/>
    </source>
</evidence>
<accession>A0A507C543</accession>
<dbReference type="STRING" id="1806994.A0A507C543"/>
<dbReference type="GeneID" id="42004011"/>
<feature type="compositionally biased region" description="Basic and acidic residues" evidence="3">
    <location>
        <begin position="164"/>
        <end position="174"/>
    </location>
</feature>
<dbReference type="OrthoDB" id="75720at2759"/>
<organism evidence="5 6">
    <name type="scientific">Synchytrium microbalum</name>
    <dbReference type="NCBI Taxonomy" id="1806994"/>
    <lineage>
        <taxon>Eukaryota</taxon>
        <taxon>Fungi</taxon>
        <taxon>Fungi incertae sedis</taxon>
        <taxon>Chytridiomycota</taxon>
        <taxon>Chytridiomycota incertae sedis</taxon>
        <taxon>Chytridiomycetes</taxon>
        <taxon>Synchytriales</taxon>
        <taxon>Synchytriaceae</taxon>
        <taxon>Synchytrium</taxon>
    </lineage>
</organism>
<dbReference type="InterPro" id="IPR019331">
    <property type="entry name" value="FAM192A/Fyv6_N"/>
</dbReference>
<protein>
    <recommendedName>
        <fullName evidence="4">FAM192A/Fyv6 N-terminal domain-containing protein</fullName>
    </recommendedName>
</protein>
<dbReference type="GO" id="GO:0000398">
    <property type="term" value="P:mRNA splicing, via spliceosome"/>
    <property type="evidence" value="ECO:0007669"/>
    <property type="project" value="InterPro"/>
</dbReference>
<feature type="region of interest" description="Disordered" evidence="3">
    <location>
        <begin position="82"/>
        <end position="105"/>
    </location>
</feature>
<feature type="domain" description="FAM192A/Fyv6 N-terminal" evidence="4">
    <location>
        <begin position="13"/>
        <end position="98"/>
    </location>
</feature>
<dbReference type="Pfam" id="PF10187">
    <property type="entry name" value="FAM192A_Fyv6_N"/>
    <property type="match status" value="1"/>
</dbReference>
<evidence type="ECO:0000256" key="2">
    <source>
        <dbReference type="ARBA" id="ARBA00023242"/>
    </source>
</evidence>
<dbReference type="InterPro" id="IPR039845">
    <property type="entry name" value="FAM192A"/>
</dbReference>
<dbReference type="RefSeq" id="XP_031025218.1">
    <property type="nucleotide sequence ID" value="XM_031168714.1"/>
</dbReference>
<proteinExistence type="predicted"/>
<dbReference type="Proteomes" id="UP000319731">
    <property type="component" value="Unassembled WGS sequence"/>
</dbReference>
<dbReference type="PANTHER" id="PTHR13495">
    <property type="entry name" value="NEFA-INTERACTING NUCLEAR PROTEIN NIP30"/>
    <property type="match status" value="1"/>
</dbReference>
<feature type="region of interest" description="Disordered" evidence="3">
    <location>
        <begin position="128"/>
        <end position="206"/>
    </location>
</feature>
<reference evidence="5 6" key="1">
    <citation type="journal article" date="2019" name="Sci. Rep.">
        <title>Comparative genomics of chytrid fungi reveal insights into the obligate biotrophic and pathogenic lifestyle of Synchytrium endobioticum.</title>
        <authorList>
            <person name="van de Vossenberg B.T.L.H."/>
            <person name="Warris S."/>
            <person name="Nguyen H.D.T."/>
            <person name="van Gent-Pelzer M.P.E."/>
            <person name="Joly D.L."/>
            <person name="van de Geest H.C."/>
            <person name="Bonants P.J.M."/>
            <person name="Smith D.S."/>
            <person name="Levesque C.A."/>
            <person name="van der Lee T.A.J."/>
        </authorList>
    </citation>
    <scope>NUCLEOTIDE SEQUENCE [LARGE SCALE GENOMIC DNA]</scope>
    <source>
        <strain evidence="5 6">JEL517</strain>
    </source>
</reference>